<organism evidence="1 2">
    <name type="scientific">Monilinia fructigena</name>
    <dbReference type="NCBI Taxonomy" id="38457"/>
    <lineage>
        <taxon>Eukaryota</taxon>
        <taxon>Fungi</taxon>
        <taxon>Dikarya</taxon>
        <taxon>Ascomycota</taxon>
        <taxon>Pezizomycotina</taxon>
        <taxon>Leotiomycetes</taxon>
        <taxon>Helotiales</taxon>
        <taxon>Sclerotiniaceae</taxon>
        <taxon>Monilinia</taxon>
    </lineage>
</organism>
<dbReference type="OrthoDB" id="5406427at2759"/>
<keyword evidence="2" id="KW-1185">Reference proteome</keyword>
<dbReference type="Proteomes" id="UP000249056">
    <property type="component" value="Unassembled WGS sequence"/>
</dbReference>
<proteinExistence type="predicted"/>
<dbReference type="EMBL" id="QKRW01000005">
    <property type="protein sequence ID" value="RAL66815.1"/>
    <property type="molecule type" value="Genomic_DNA"/>
</dbReference>
<reference evidence="1 2" key="1">
    <citation type="submission" date="2018-06" db="EMBL/GenBank/DDBJ databases">
        <title>Genome Sequence of the Brown Rot Fungal Pathogen Monilinia fructigena.</title>
        <authorList>
            <person name="Landi L."/>
            <person name="De Miccolis Angelini R.M."/>
            <person name="Pollastro S."/>
            <person name="Abate D."/>
            <person name="Faretra F."/>
            <person name="Romanazzi G."/>
        </authorList>
    </citation>
    <scope>NUCLEOTIDE SEQUENCE [LARGE SCALE GENOMIC DNA]</scope>
    <source>
        <strain evidence="1 2">Mfrg269</strain>
    </source>
</reference>
<name>A0A395J2T3_9HELO</name>
<evidence type="ECO:0000313" key="2">
    <source>
        <dbReference type="Proteomes" id="UP000249056"/>
    </source>
</evidence>
<evidence type="ECO:0000313" key="1">
    <source>
        <dbReference type="EMBL" id="RAL66815.1"/>
    </source>
</evidence>
<comment type="caution">
    <text evidence="1">The sequence shown here is derived from an EMBL/GenBank/DDBJ whole genome shotgun (WGS) entry which is preliminary data.</text>
</comment>
<gene>
    <name evidence="1" type="ORF">DID88_007598</name>
</gene>
<accession>A0A395J2T3</accession>
<sequence>MILFFVIHQFSSISPAISETSSLQPPEYWIVVVVSLALVGLLVVDPVSSNMATLSTTTQHEVSNPSQLPTFVFPARASPSSAPASLSKATGRRPMSIPAQLPSFSFNPSTTTSTLSPPISPCFANFDLSNSPRAAGHRRGTSEFIGGDGKVGSSAGLMSKSPQGDNALPPLIREDVACTSTLRRGIST</sequence>
<dbReference type="AlphaFoldDB" id="A0A395J2T3"/>
<protein>
    <submittedName>
        <fullName evidence="1">Uncharacterized protein</fullName>
    </submittedName>
</protein>